<gene>
    <name evidence="1" type="ORF">DWZ68_05005</name>
</gene>
<dbReference type="EMBL" id="QRPV01000004">
    <property type="protein sequence ID" value="RHM45293.1"/>
    <property type="molecule type" value="Genomic_DNA"/>
</dbReference>
<dbReference type="AlphaFoldDB" id="A0A415QMB2"/>
<protein>
    <recommendedName>
        <fullName evidence="3">DUF4136 domain-containing protein</fullName>
    </recommendedName>
</protein>
<organism evidence="1 2">
    <name type="scientific">Butyricimonas virosa</name>
    <dbReference type="NCBI Taxonomy" id="544645"/>
    <lineage>
        <taxon>Bacteria</taxon>
        <taxon>Pseudomonadati</taxon>
        <taxon>Bacteroidota</taxon>
        <taxon>Bacteroidia</taxon>
        <taxon>Bacteroidales</taxon>
        <taxon>Odoribacteraceae</taxon>
        <taxon>Butyricimonas</taxon>
    </lineage>
</organism>
<evidence type="ECO:0008006" key="3">
    <source>
        <dbReference type="Google" id="ProtNLM"/>
    </source>
</evidence>
<sequence length="206" mass="23218">MMKYGVLLILVVMAVSCVTPSYMHLYESPKSLDFTTGKWLVTNVETQLPLMYREGLTRDLLKELKKMGGDSIYFLNDISLKYLSHDKLTFELSPEVMETLKKTTDYKYVVTATARKVRNEVSDLIYPGGPLSYQKSESEVCIAVYDVSLGARIYFQRIIASVTLDAGDEQVVFARSAGTLLYNAMKKGLKDIKKNSRKVKKGRGGK</sequence>
<evidence type="ECO:0000313" key="1">
    <source>
        <dbReference type="EMBL" id="RHM45293.1"/>
    </source>
</evidence>
<evidence type="ECO:0000313" key="2">
    <source>
        <dbReference type="Proteomes" id="UP000286038"/>
    </source>
</evidence>
<dbReference type="RefSeq" id="WP_118449162.1">
    <property type="nucleotide sequence ID" value="NZ_CABJDM010000004.1"/>
</dbReference>
<dbReference type="PROSITE" id="PS51257">
    <property type="entry name" value="PROKAR_LIPOPROTEIN"/>
    <property type="match status" value="1"/>
</dbReference>
<accession>A0A415QMB2</accession>
<reference evidence="1 2" key="1">
    <citation type="submission" date="2018-08" db="EMBL/GenBank/DDBJ databases">
        <title>A genome reference for cultivated species of the human gut microbiota.</title>
        <authorList>
            <person name="Zou Y."/>
            <person name="Xue W."/>
            <person name="Luo G."/>
        </authorList>
    </citation>
    <scope>NUCLEOTIDE SEQUENCE [LARGE SCALE GENOMIC DNA]</scope>
    <source>
        <strain evidence="1 2">AF34-33</strain>
    </source>
</reference>
<proteinExistence type="predicted"/>
<name>A0A415QMB2_9BACT</name>
<comment type="caution">
    <text evidence="1">The sequence shown here is derived from an EMBL/GenBank/DDBJ whole genome shotgun (WGS) entry which is preliminary data.</text>
</comment>
<dbReference type="Proteomes" id="UP000286038">
    <property type="component" value="Unassembled WGS sequence"/>
</dbReference>